<gene>
    <name evidence="1" type="ORF">ACFOHJ_05290</name>
</gene>
<organism evidence="1 2">
    <name type="scientific">Aquamicrobium soli</name>
    <dbReference type="NCBI Taxonomy" id="1811518"/>
    <lineage>
        <taxon>Bacteria</taxon>
        <taxon>Pseudomonadati</taxon>
        <taxon>Pseudomonadota</taxon>
        <taxon>Alphaproteobacteria</taxon>
        <taxon>Hyphomicrobiales</taxon>
        <taxon>Phyllobacteriaceae</taxon>
        <taxon>Aquamicrobium</taxon>
    </lineage>
</organism>
<dbReference type="RefSeq" id="WP_378219253.1">
    <property type="nucleotide sequence ID" value="NZ_JBHRTK010000006.1"/>
</dbReference>
<evidence type="ECO:0000313" key="1">
    <source>
        <dbReference type="EMBL" id="MFC3205619.1"/>
    </source>
</evidence>
<dbReference type="Proteomes" id="UP001595583">
    <property type="component" value="Unassembled WGS sequence"/>
</dbReference>
<dbReference type="EMBL" id="JBHRTK010000006">
    <property type="protein sequence ID" value="MFC3205619.1"/>
    <property type="molecule type" value="Genomic_DNA"/>
</dbReference>
<proteinExistence type="predicted"/>
<sequence length="259" mass="28300">MGHQHLLVLPRSKVWKQVVGLISGGANAEAIAGAVSEAAECSMIDASNDVGVQHAFWLLTQLPLAARGNEFSKQLTELGVKVGPDPTLIEITSAFMSAIDRHVELSRARSDFGEMAQLSAIEAIHVVVARELPGLFGVTGGEVKSAIAGLATVKQFAVLSREFFSRLTRRHLDYYLSRELSAHVGSDQRFTSLRDHAAFNDAITLHCAETSRIIKEFSGEWYSKQNYEGGIDPSKAGRFVNVAAKKIRAELRRRRGLDA</sequence>
<reference evidence="2" key="1">
    <citation type="journal article" date="2019" name="Int. J. Syst. Evol. Microbiol.">
        <title>The Global Catalogue of Microorganisms (GCM) 10K type strain sequencing project: providing services to taxonomists for standard genome sequencing and annotation.</title>
        <authorList>
            <consortium name="The Broad Institute Genomics Platform"/>
            <consortium name="The Broad Institute Genome Sequencing Center for Infectious Disease"/>
            <person name="Wu L."/>
            <person name="Ma J."/>
        </authorList>
    </citation>
    <scope>NUCLEOTIDE SEQUENCE [LARGE SCALE GENOMIC DNA]</scope>
    <source>
        <strain evidence="2">KCTC 52165</strain>
    </source>
</reference>
<keyword evidence="2" id="KW-1185">Reference proteome</keyword>
<comment type="caution">
    <text evidence="1">The sequence shown here is derived from an EMBL/GenBank/DDBJ whole genome shotgun (WGS) entry which is preliminary data.</text>
</comment>
<evidence type="ECO:0000313" key="2">
    <source>
        <dbReference type="Proteomes" id="UP001595583"/>
    </source>
</evidence>
<accession>A0ABV7K918</accession>
<name>A0ABV7K918_9HYPH</name>
<protein>
    <submittedName>
        <fullName evidence="1">Uncharacterized protein</fullName>
    </submittedName>
</protein>